<feature type="compositionally biased region" description="Basic and acidic residues" evidence="1">
    <location>
        <begin position="166"/>
        <end position="183"/>
    </location>
</feature>
<evidence type="ECO:0000313" key="2">
    <source>
        <dbReference type="EMBL" id="VDK72990.1"/>
    </source>
</evidence>
<reference evidence="2 3" key="1">
    <citation type="submission" date="2018-08" db="EMBL/GenBank/DDBJ databases">
        <authorList>
            <person name="Laetsch R D."/>
            <person name="Stevens L."/>
            <person name="Kumar S."/>
            <person name="Blaxter L. M."/>
        </authorList>
    </citation>
    <scope>NUCLEOTIDE SEQUENCE [LARGE SCALE GENOMIC DNA]</scope>
</reference>
<keyword evidence="3" id="KW-1185">Reference proteome</keyword>
<dbReference type="EMBL" id="UYRX01000081">
    <property type="protein sequence ID" value="VDK72990.1"/>
    <property type="molecule type" value="Genomic_DNA"/>
</dbReference>
<dbReference type="AlphaFoldDB" id="A0A3P6SYV5"/>
<dbReference type="OMA" id="SMNPAYD"/>
<gene>
    <name evidence="2" type="ORF">NLS_LOCUS1958</name>
</gene>
<accession>A0A3P6SYV5</accession>
<feature type="region of interest" description="Disordered" evidence="1">
    <location>
        <begin position="160"/>
        <end position="183"/>
    </location>
</feature>
<sequence>MRPPKIESLVFFAYHWKEAKTINSMEALQRMMTRHLDEHSYKRTAKRLVVDEYVNDVDFNEKGEIASMNPAYDITYGETIRTGSNPNSTDACFSTTTCPSTISPSSIYHVEPISAATPTAVNDDHSRSDKLLRKVSLAVRRKLTGPKPFLNEQRNACRVGCRNKGSNRDDSKNSQRIDQNDSEKQIRLKSAIKMIDFVDLCTIGRKHHSEHRKLLNEEYGDD</sequence>
<evidence type="ECO:0000256" key="1">
    <source>
        <dbReference type="SAM" id="MobiDB-lite"/>
    </source>
</evidence>
<protein>
    <submittedName>
        <fullName evidence="2">Uncharacterized protein</fullName>
    </submittedName>
</protein>
<dbReference type="Proteomes" id="UP000277928">
    <property type="component" value="Unassembled WGS sequence"/>
</dbReference>
<name>A0A3P6SYV5_LITSI</name>
<proteinExistence type="predicted"/>
<organism evidence="2 3">
    <name type="scientific">Litomosoides sigmodontis</name>
    <name type="common">Filarial nematode worm</name>
    <dbReference type="NCBI Taxonomy" id="42156"/>
    <lineage>
        <taxon>Eukaryota</taxon>
        <taxon>Metazoa</taxon>
        <taxon>Ecdysozoa</taxon>
        <taxon>Nematoda</taxon>
        <taxon>Chromadorea</taxon>
        <taxon>Rhabditida</taxon>
        <taxon>Spirurina</taxon>
        <taxon>Spiruromorpha</taxon>
        <taxon>Filarioidea</taxon>
        <taxon>Onchocercidae</taxon>
        <taxon>Litomosoides</taxon>
    </lineage>
</organism>
<evidence type="ECO:0000313" key="3">
    <source>
        <dbReference type="Proteomes" id="UP000277928"/>
    </source>
</evidence>
<dbReference type="OrthoDB" id="5847385at2759"/>